<dbReference type="AlphaFoldDB" id="A0A1E5T2L9"/>
<dbReference type="SUPFAM" id="SSF82171">
    <property type="entry name" value="DPP6 N-terminal domain-like"/>
    <property type="match status" value="1"/>
</dbReference>
<evidence type="ECO:0000313" key="2">
    <source>
        <dbReference type="Proteomes" id="UP000095552"/>
    </source>
</evidence>
<name>A0A1E5T2L9_9BACT</name>
<accession>A0A1E5T2L9</accession>
<dbReference type="STRING" id="1563681.BFP71_16075"/>
<gene>
    <name evidence="1" type="ORF">BFP71_16075</name>
</gene>
<protein>
    <submittedName>
        <fullName evidence="1">Uncharacterized protein</fullName>
    </submittedName>
</protein>
<dbReference type="InterPro" id="IPR011659">
    <property type="entry name" value="WD40"/>
</dbReference>
<dbReference type="Gene3D" id="2.120.10.30">
    <property type="entry name" value="TolB, C-terminal domain"/>
    <property type="match status" value="1"/>
</dbReference>
<reference evidence="1 2" key="1">
    <citation type="submission" date="2016-08" db="EMBL/GenBank/DDBJ databases">
        <title>Draft genome of Fabibacter sp. strain SK-8.</title>
        <authorList>
            <person name="Wong S.-K."/>
            <person name="Hamasaki K."/>
            <person name="Yoshizawa S."/>
        </authorList>
    </citation>
    <scope>NUCLEOTIDE SEQUENCE [LARGE SCALE GENOMIC DNA]</scope>
    <source>
        <strain evidence="1 2">SK-8</strain>
    </source>
</reference>
<sequence>MSQGADESRVRSFTVRGSYLGQTPPRLERKVFAPNFISTEEYEFGSVFNAAGTEFYYAVEKGGKPFIRYTKLENGAWSQPVTILSSDKYGYNDPFLSPDENRLYFISKRSLDGNSAKDDHDIWYVKREGDAWSEPINAGPNINSEFNEYYISFTQTGTMYFASNVNASANRKQSNQDIYYSKFIDGKFQKPVVLGSAINTENYEADVFIAPDESYLIFCSTRPEGLGRGDLYISFKNDNGGWSEAVNMGELVNTEHHELCPYVTPDGKYMLYTSNEDIYWISTEVFEQLKK</sequence>
<dbReference type="Pfam" id="PF07676">
    <property type="entry name" value="PD40"/>
    <property type="match status" value="4"/>
</dbReference>
<comment type="caution">
    <text evidence="1">The sequence shown here is derived from an EMBL/GenBank/DDBJ whole genome shotgun (WGS) entry which is preliminary data.</text>
</comment>
<dbReference type="Proteomes" id="UP000095552">
    <property type="component" value="Unassembled WGS sequence"/>
</dbReference>
<dbReference type="EMBL" id="MDGQ01000005">
    <property type="protein sequence ID" value="OEK05620.1"/>
    <property type="molecule type" value="Genomic_DNA"/>
</dbReference>
<dbReference type="InterPro" id="IPR011042">
    <property type="entry name" value="6-blade_b-propeller_TolB-like"/>
</dbReference>
<keyword evidence="2" id="KW-1185">Reference proteome</keyword>
<evidence type="ECO:0000313" key="1">
    <source>
        <dbReference type="EMBL" id="OEK05620.1"/>
    </source>
</evidence>
<organism evidence="1 2">
    <name type="scientific">Roseivirga misakiensis</name>
    <dbReference type="NCBI Taxonomy" id="1563681"/>
    <lineage>
        <taxon>Bacteria</taxon>
        <taxon>Pseudomonadati</taxon>
        <taxon>Bacteroidota</taxon>
        <taxon>Cytophagia</taxon>
        <taxon>Cytophagales</taxon>
        <taxon>Roseivirgaceae</taxon>
        <taxon>Roseivirga</taxon>
    </lineage>
</organism>
<proteinExistence type="predicted"/>